<evidence type="ECO:0008006" key="4">
    <source>
        <dbReference type="Google" id="ProtNLM"/>
    </source>
</evidence>
<feature type="non-terminal residue" evidence="2">
    <location>
        <position position="1"/>
    </location>
</feature>
<keyword evidence="3" id="KW-1185">Reference proteome</keyword>
<evidence type="ECO:0000256" key="1">
    <source>
        <dbReference type="SAM" id="SignalP"/>
    </source>
</evidence>
<reference evidence="2" key="1">
    <citation type="submission" date="2023-06" db="EMBL/GenBank/DDBJ databases">
        <authorList>
            <person name="Delattre M."/>
        </authorList>
    </citation>
    <scope>NUCLEOTIDE SEQUENCE</scope>
    <source>
        <strain evidence="2">AF72</strain>
    </source>
</reference>
<keyword evidence="1" id="KW-0732">Signal</keyword>
<feature type="signal peptide" evidence="1">
    <location>
        <begin position="1"/>
        <end position="19"/>
    </location>
</feature>
<dbReference type="EMBL" id="CATQJA010002665">
    <property type="protein sequence ID" value="CAJ0583811.1"/>
    <property type="molecule type" value="Genomic_DNA"/>
</dbReference>
<proteinExistence type="predicted"/>
<evidence type="ECO:0000313" key="3">
    <source>
        <dbReference type="Proteomes" id="UP001177023"/>
    </source>
</evidence>
<protein>
    <recommendedName>
        <fullName evidence="4">Secreted protein</fullName>
    </recommendedName>
</protein>
<evidence type="ECO:0000313" key="2">
    <source>
        <dbReference type="EMBL" id="CAJ0583811.1"/>
    </source>
</evidence>
<name>A0AA36DBV6_9BILA</name>
<organism evidence="2 3">
    <name type="scientific">Mesorhabditis spiculigera</name>
    <dbReference type="NCBI Taxonomy" id="96644"/>
    <lineage>
        <taxon>Eukaryota</taxon>
        <taxon>Metazoa</taxon>
        <taxon>Ecdysozoa</taxon>
        <taxon>Nematoda</taxon>
        <taxon>Chromadorea</taxon>
        <taxon>Rhabditida</taxon>
        <taxon>Rhabditina</taxon>
        <taxon>Rhabditomorpha</taxon>
        <taxon>Rhabditoidea</taxon>
        <taxon>Rhabditidae</taxon>
        <taxon>Mesorhabditinae</taxon>
        <taxon>Mesorhabditis</taxon>
    </lineage>
</organism>
<dbReference type="Proteomes" id="UP001177023">
    <property type="component" value="Unassembled WGS sequence"/>
</dbReference>
<sequence>MKYLILLVFVTAFYQFGYADEENKLMAMAGLRQEDPASAQEKSDRTLEMVVNAQNASIERGNQAISEWHDTMMKHLRAKFGVDKLNADNNETLPGTETNN</sequence>
<comment type="caution">
    <text evidence="2">The sequence shown here is derived from an EMBL/GenBank/DDBJ whole genome shotgun (WGS) entry which is preliminary data.</text>
</comment>
<feature type="chain" id="PRO_5041247481" description="Secreted protein" evidence="1">
    <location>
        <begin position="20"/>
        <end position="100"/>
    </location>
</feature>
<dbReference type="AlphaFoldDB" id="A0AA36DBV6"/>
<gene>
    <name evidence="2" type="ORF">MSPICULIGERA_LOCUS21880</name>
</gene>
<accession>A0AA36DBV6</accession>